<gene>
    <name evidence="1" type="ORF">CQR45_1801</name>
</gene>
<reference evidence="1 2" key="1">
    <citation type="submission" date="2017-10" db="EMBL/GenBank/DDBJ databases">
        <title>Bifidobacterium genomics.</title>
        <authorList>
            <person name="Lugli G.A."/>
            <person name="Milani C."/>
            <person name="Mancabelli L."/>
        </authorList>
    </citation>
    <scope>NUCLEOTIDE SEQUENCE [LARGE SCALE GENOMIC DNA]</scope>
    <source>
        <strain evidence="1 2">1747B</strain>
    </source>
</reference>
<evidence type="ECO:0000313" key="2">
    <source>
        <dbReference type="Proteomes" id="UP000233722"/>
    </source>
</evidence>
<sequence length="85" mass="9718">MLKHMSRKIPVSATEKAVNHYIRAQMGLRNETASSLCKQLDRSYPYVRDRVQGRLPWAISDIEALSLLWGIPVIDFFSTTVRLNG</sequence>
<dbReference type="EMBL" id="PCHA01000038">
    <property type="protein sequence ID" value="PKU93131.1"/>
    <property type="molecule type" value="Genomic_DNA"/>
</dbReference>
<protein>
    <recommendedName>
        <fullName evidence="3">XRE family transcriptional regulator</fullName>
    </recommendedName>
</protein>
<organism evidence="1 2">
    <name type="scientific">Bifidobacterium pseudolongum subsp. globosum</name>
    <dbReference type="NCBI Taxonomy" id="1690"/>
    <lineage>
        <taxon>Bacteria</taxon>
        <taxon>Bacillati</taxon>
        <taxon>Actinomycetota</taxon>
        <taxon>Actinomycetes</taxon>
        <taxon>Bifidobacteriales</taxon>
        <taxon>Bifidobacteriaceae</taxon>
        <taxon>Bifidobacterium</taxon>
    </lineage>
</organism>
<evidence type="ECO:0000313" key="1">
    <source>
        <dbReference type="EMBL" id="PKU93131.1"/>
    </source>
</evidence>
<evidence type="ECO:0008006" key="3">
    <source>
        <dbReference type="Google" id="ProtNLM"/>
    </source>
</evidence>
<dbReference type="Proteomes" id="UP000233722">
    <property type="component" value="Unassembled WGS sequence"/>
</dbReference>
<proteinExistence type="predicted"/>
<accession>A0A2N3QN78</accession>
<name>A0A2N3QN78_9BIFI</name>
<comment type="caution">
    <text evidence="1">The sequence shown here is derived from an EMBL/GenBank/DDBJ whole genome shotgun (WGS) entry which is preliminary data.</text>
</comment>
<dbReference type="AlphaFoldDB" id="A0A2N3QN78"/>